<proteinExistence type="predicted"/>
<reference evidence="3" key="1">
    <citation type="submission" date="2007-06" db="EMBL/GenBank/DDBJ databases">
        <title>Complete sequence of Sinorhizobium medicae WSM419 chromosome.</title>
        <authorList>
            <consortium name="US DOE Joint Genome Institute"/>
            <person name="Copeland A."/>
            <person name="Lucas S."/>
            <person name="Lapidus A."/>
            <person name="Barry K."/>
            <person name="Glavina del Rio T."/>
            <person name="Dalin E."/>
            <person name="Tice H."/>
            <person name="Pitluck S."/>
            <person name="Chain P."/>
            <person name="Malfatti S."/>
            <person name="Shin M."/>
            <person name="Vergez L."/>
            <person name="Schmutz J."/>
            <person name="Larimer F."/>
            <person name="Land M."/>
            <person name="Hauser L."/>
            <person name="Kyrpides N."/>
            <person name="Mikhailova N."/>
            <person name="Reeve W.G."/>
            <person name="Richardson P."/>
        </authorList>
    </citation>
    <scope>NUCLEOTIDE SEQUENCE [LARGE SCALE GENOMIC DNA]</scope>
    <source>
        <strain evidence="3">WSM419</strain>
    </source>
</reference>
<evidence type="ECO:0000313" key="3">
    <source>
        <dbReference type="Proteomes" id="UP000001108"/>
    </source>
</evidence>
<evidence type="ECO:0000313" key="2">
    <source>
        <dbReference type="EMBL" id="ABR60180.1"/>
    </source>
</evidence>
<protein>
    <submittedName>
        <fullName evidence="2">Uncharacterized protein</fullName>
    </submittedName>
</protein>
<dbReference type="EMBL" id="CP000738">
    <property type="protein sequence ID" value="ABR60180.1"/>
    <property type="molecule type" value="Genomic_DNA"/>
</dbReference>
<organism evidence="2 3">
    <name type="scientific">Sinorhizobium medicae (strain WSM419)</name>
    <name type="common">Ensifer medicae</name>
    <dbReference type="NCBI Taxonomy" id="366394"/>
    <lineage>
        <taxon>Bacteria</taxon>
        <taxon>Pseudomonadati</taxon>
        <taxon>Pseudomonadota</taxon>
        <taxon>Alphaproteobacteria</taxon>
        <taxon>Hyphomicrobiales</taxon>
        <taxon>Rhizobiaceae</taxon>
        <taxon>Sinorhizobium/Ensifer group</taxon>
        <taxon>Sinorhizobium</taxon>
    </lineage>
</organism>
<dbReference type="RefSeq" id="WP_011975490.1">
    <property type="nucleotide sequence ID" value="NC_009636.1"/>
</dbReference>
<reference evidence="2 3" key="2">
    <citation type="journal article" date="2010" name="Stand. Genomic Sci.">
        <title>Complete genome sequence of the Medicago microsymbiont Ensifer (Sinorhizobium) medicae strain WSM419.</title>
        <authorList>
            <person name="Reeve W."/>
            <person name="Chain P."/>
            <person name="O'Hara G."/>
            <person name="Ardley J."/>
            <person name="Nandesena K."/>
            <person name="Brau L."/>
            <person name="Tiwari R."/>
            <person name="Malfatti S."/>
            <person name="Kiss H."/>
            <person name="Lapidus A."/>
            <person name="Copeland A."/>
            <person name="Nolan M."/>
            <person name="Land M."/>
            <person name="Hauser L."/>
            <person name="Chang Y.J."/>
            <person name="Ivanova N."/>
            <person name="Mavromatis K."/>
            <person name="Markowitz V."/>
            <person name="Kyrpides N."/>
            <person name="Gollagher M."/>
            <person name="Yates R."/>
            <person name="Dilworth M."/>
            <person name="Howieson J."/>
        </authorList>
    </citation>
    <scope>NUCLEOTIDE SEQUENCE [LARGE SCALE GENOMIC DNA]</scope>
    <source>
        <strain evidence="2 3">WSM419</strain>
    </source>
</reference>
<dbReference type="AlphaFoldDB" id="A6U950"/>
<gene>
    <name evidence="2" type="ordered locus">Smed_1330</name>
</gene>
<dbReference type="STRING" id="366394.Smed_1330"/>
<dbReference type="Proteomes" id="UP000001108">
    <property type="component" value="Chromosome"/>
</dbReference>
<accession>A6U950</accession>
<name>A6U950_SINMW</name>
<dbReference type="HOGENOM" id="CLU_615228_0_0_5"/>
<feature type="region of interest" description="Disordered" evidence="1">
    <location>
        <begin position="383"/>
        <end position="423"/>
    </location>
</feature>
<dbReference type="PATRIC" id="fig|366394.8.peg.4460"/>
<evidence type="ECO:0000256" key="1">
    <source>
        <dbReference type="SAM" id="MobiDB-lite"/>
    </source>
</evidence>
<dbReference type="KEGG" id="smd:Smed_1330"/>
<sequence>MAIGTPTHLIAAGATATTATSASFTPSANVRIFALCAARGSTAAVPTISDNLGGTWTAVTGSGIDAGVICGAIYYQDVGGSPSARTVTVTAAGTPTQDGCEVFEISGTGAISSNFHSNVNAAGDPSVTMSAYAATSILVALGVGNAGSTWTQPTGCTEIYDLAPATNVRLNVSYDMTSPATSLTWTSTSTDSIGYGLEITEATAGAAATGALAATEAGGDDFAGSGAVLVSGSLGAAEAGADVSAMAGSVPASGALTVAETGTDAALAVGQVAVAGTFGANEAGADAFGASGTVFITGALVAAETGSDTFVGSGSQVAAIAGSVAATETGSDVAAMSGAVRVAGVLGGSEVGADAVVGSGAVLVAGSLSTDEAGSETADMAGAVPVSGSMSADESGADALSASDDQLGEPGPSRTVAVGAENRTASVDAEDRVAGVAAENRIVAV</sequence>